<evidence type="ECO:0000256" key="4">
    <source>
        <dbReference type="ARBA" id="ARBA00022840"/>
    </source>
</evidence>
<dbReference type="SUPFAM" id="SSF52540">
    <property type="entry name" value="P-loop containing nucleoside triphosphate hydrolases"/>
    <property type="match status" value="1"/>
</dbReference>
<dbReference type="Pfam" id="PF00005">
    <property type="entry name" value="ABC_tran"/>
    <property type="match status" value="1"/>
</dbReference>
<name>A0ABW4ELQ3_9PSEU</name>
<dbReference type="PROSITE" id="PS50893">
    <property type="entry name" value="ABC_TRANSPORTER_2"/>
    <property type="match status" value="1"/>
</dbReference>
<dbReference type="PANTHER" id="PTHR42788">
    <property type="entry name" value="TAURINE IMPORT ATP-BINDING PROTEIN-RELATED"/>
    <property type="match status" value="1"/>
</dbReference>
<dbReference type="InterPro" id="IPR017871">
    <property type="entry name" value="ABC_transporter-like_CS"/>
</dbReference>
<dbReference type="Proteomes" id="UP001597114">
    <property type="component" value="Unassembled WGS sequence"/>
</dbReference>
<keyword evidence="3" id="KW-0547">Nucleotide-binding</keyword>
<reference evidence="9" key="1">
    <citation type="journal article" date="2019" name="Int. J. Syst. Evol. Microbiol.">
        <title>The Global Catalogue of Microorganisms (GCM) 10K type strain sequencing project: providing services to taxonomists for standard genome sequencing and annotation.</title>
        <authorList>
            <consortium name="The Broad Institute Genomics Platform"/>
            <consortium name="The Broad Institute Genome Sequencing Center for Infectious Disease"/>
            <person name="Wu L."/>
            <person name="Ma J."/>
        </authorList>
    </citation>
    <scope>NUCLEOTIDE SEQUENCE [LARGE SCALE GENOMIC DNA]</scope>
    <source>
        <strain evidence="9">CCM 7043</strain>
    </source>
</reference>
<dbReference type="PROSITE" id="PS00211">
    <property type="entry name" value="ABC_TRANSPORTER_1"/>
    <property type="match status" value="1"/>
</dbReference>
<evidence type="ECO:0000256" key="2">
    <source>
        <dbReference type="ARBA" id="ARBA00022475"/>
    </source>
</evidence>
<accession>A0ABW4ELQ3</accession>
<dbReference type="InterPro" id="IPR027417">
    <property type="entry name" value="P-loop_NTPase"/>
</dbReference>
<dbReference type="GO" id="GO:0005524">
    <property type="term" value="F:ATP binding"/>
    <property type="evidence" value="ECO:0007669"/>
    <property type="project" value="UniProtKB-KW"/>
</dbReference>
<evidence type="ECO:0000259" key="7">
    <source>
        <dbReference type="PROSITE" id="PS50893"/>
    </source>
</evidence>
<keyword evidence="5" id="KW-1278">Translocase</keyword>
<evidence type="ECO:0000256" key="5">
    <source>
        <dbReference type="ARBA" id="ARBA00022967"/>
    </source>
</evidence>
<dbReference type="RefSeq" id="WP_344724815.1">
    <property type="nucleotide sequence ID" value="NZ_BAAAUS010000027.1"/>
</dbReference>
<evidence type="ECO:0000313" key="9">
    <source>
        <dbReference type="Proteomes" id="UP001597114"/>
    </source>
</evidence>
<dbReference type="PANTHER" id="PTHR42788:SF17">
    <property type="entry name" value="ALIPHATIC SULFONATES IMPORT ATP-BINDING PROTEIN SSUB"/>
    <property type="match status" value="1"/>
</dbReference>
<comment type="caution">
    <text evidence="8">The sequence shown here is derived from an EMBL/GenBank/DDBJ whole genome shotgun (WGS) entry which is preliminary data.</text>
</comment>
<evidence type="ECO:0000313" key="8">
    <source>
        <dbReference type="EMBL" id="MFD1516071.1"/>
    </source>
</evidence>
<dbReference type="Gene3D" id="3.40.50.300">
    <property type="entry name" value="P-loop containing nucleotide triphosphate hydrolases"/>
    <property type="match status" value="1"/>
</dbReference>
<dbReference type="InterPro" id="IPR050166">
    <property type="entry name" value="ABC_transporter_ATP-bind"/>
</dbReference>
<feature type="domain" description="ABC transporter" evidence="7">
    <location>
        <begin position="23"/>
        <end position="239"/>
    </location>
</feature>
<dbReference type="InterPro" id="IPR003593">
    <property type="entry name" value="AAA+_ATPase"/>
</dbReference>
<gene>
    <name evidence="8" type="ORF">ACFSJD_01145</name>
</gene>
<dbReference type="InterPro" id="IPR003439">
    <property type="entry name" value="ABC_transporter-like_ATP-bd"/>
</dbReference>
<keyword evidence="6" id="KW-0472">Membrane</keyword>
<protein>
    <submittedName>
        <fullName evidence="8">ABC transporter ATP-binding protein</fullName>
    </submittedName>
</protein>
<keyword evidence="4 8" id="KW-0067">ATP-binding</keyword>
<proteinExistence type="predicted"/>
<evidence type="ECO:0000256" key="3">
    <source>
        <dbReference type="ARBA" id="ARBA00022741"/>
    </source>
</evidence>
<keyword evidence="1" id="KW-0813">Transport</keyword>
<dbReference type="SMART" id="SM00382">
    <property type="entry name" value="AAA"/>
    <property type="match status" value="1"/>
</dbReference>
<dbReference type="EMBL" id="JBHUCO010000001">
    <property type="protein sequence ID" value="MFD1516071.1"/>
    <property type="molecule type" value="Genomic_DNA"/>
</dbReference>
<evidence type="ECO:0000256" key="6">
    <source>
        <dbReference type="ARBA" id="ARBA00023136"/>
    </source>
</evidence>
<sequence length="251" mass="26899">MATDAGQLTSLPGAVGPAVSPAVRARGLTRGFDGRTVLDDVDLDITAGEFVALLGRSGSGKSTLLRALAELDDGVAGSGELRVPAERAVVFQDSRLLPWARVLDNVVLGLGGPDARRRGSAALDEVGLSGRERAWPNELSGGEQQRVALARSLVREPALLLADEPFGALDALTRIRMHALLRELYDRHRPAVLLVTHDVDEAVSLADRVLVLDRGRIAVDRAIGLDRPRTHRDPAFIAHREFLLAALGVDR</sequence>
<keyword evidence="9" id="KW-1185">Reference proteome</keyword>
<organism evidence="8 9">
    <name type="scientific">Pseudonocardia yunnanensis</name>
    <dbReference type="NCBI Taxonomy" id="58107"/>
    <lineage>
        <taxon>Bacteria</taxon>
        <taxon>Bacillati</taxon>
        <taxon>Actinomycetota</taxon>
        <taxon>Actinomycetes</taxon>
        <taxon>Pseudonocardiales</taxon>
        <taxon>Pseudonocardiaceae</taxon>
        <taxon>Pseudonocardia</taxon>
    </lineage>
</organism>
<keyword evidence="2" id="KW-1003">Cell membrane</keyword>
<evidence type="ECO:0000256" key="1">
    <source>
        <dbReference type="ARBA" id="ARBA00022448"/>
    </source>
</evidence>